<evidence type="ECO:0000313" key="2">
    <source>
        <dbReference type="Proteomes" id="UP000244180"/>
    </source>
</evidence>
<name>A0A2T5GCS2_HYDSH</name>
<organism evidence="1 2">
    <name type="scientific">Hydrogenibacillus schlegelii</name>
    <name type="common">Bacillus schlegelii</name>
    <dbReference type="NCBI Taxonomy" id="1484"/>
    <lineage>
        <taxon>Bacteria</taxon>
        <taxon>Bacillati</taxon>
        <taxon>Bacillota</taxon>
        <taxon>Bacilli</taxon>
        <taxon>Bacillales</taxon>
        <taxon>Bacillales Family X. Incertae Sedis</taxon>
        <taxon>Hydrogenibacillus</taxon>
    </lineage>
</organism>
<protein>
    <submittedName>
        <fullName evidence="1">Uncharacterized protein</fullName>
    </submittedName>
</protein>
<dbReference type="AlphaFoldDB" id="A0A2T5GCS2"/>
<accession>A0A2T5GCS2</accession>
<comment type="caution">
    <text evidence="1">The sequence shown here is derived from an EMBL/GenBank/DDBJ whole genome shotgun (WGS) entry which is preliminary data.</text>
</comment>
<sequence>MSYDVRLSHTDRFGQDFVVDGELRFVIKFNHVAQEFFAAFG</sequence>
<proteinExistence type="predicted"/>
<reference evidence="1 2" key="1">
    <citation type="submission" date="2017-08" db="EMBL/GenBank/DDBJ databases">
        <title>Burning lignite coal seam in the remote Altai Mountains harbors a hydrogen-driven thermophilic microbial community.</title>
        <authorList>
            <person name="Kadnikov V.V."/>
            <person name="Mardanov A.V."/>
            <person name="Ivasenko D."/>
            <person name="Beletsky A.V."/>
            <person name="Karnachuk O.V."/>
            <person name="Ravin N.V."/>
        </authorList>
    </citation>
    <scope>NUCLEOTIDE SEQUENCE [LARGE SCALE GENOMIC DNA]</scope>
    <source>
        <strain evidence="1">AL33</strain>
    </source>
</reference>
<dbReference type="EMBL" id="PEBV01000007">
    <property type="protein sequence ID" value="PTQ53987.1"/>
    <property type="molecule type" value="Genomic_DNA"/>
</dbReference>
<dbReference type="Proteomes" id="UP000244180">
    <property type="component" value="Unassembled WGS sequence"/>
</dbReference>
<evidence type="ECO:0000313" key="1">
    <source>
        <dbReference type="EMBL" id="PTQ53987.1"/>
    </source>
</evidence>
<gene>
    <name evidence="1" type="ORF">HSCHL_0841</name>
</gene>